<feature type="chain" id="PRO_5030732354" description="Peptidase S9 prolyl oligopeptidase catalytic domain-containing protein" evidence="2">
    <location>
        <begin position="23"/>
        <end position="936"/>
    </location>
</feature>
<dbReference type="Gene3D" id="3.40.50.1820">
    <property type="entry name" value="alpha/beta hydrolase"/>
    <property type="match status" value="1"/>
</dbReference>
<proteinExistence type="predicted"/>
<accession>A0A7R7VVA4</accession>
<keyword evidence="5" id="KW-1185">Reference proteome</keyword>
<reference evidence="4" key="2">
    <citation type="submission" date="2021-02" db="EMBL/GenBank/DDBJ databases">
        <title>Aspergillus chevalieri M1 genome sequence.</title>
        <authorList>
            <person name="Kadooka C."/>
            <person name="Mori K."/>
            <person name="Futagami T."/>
        </authorList>
    </citation>
    <scope>NUCLEOTIDE SEQUENCE</scope>
    <source>
        <strain evidence="4">M1</strain>
    </source>
</reference>
<feature type="domain" description="Peptidase S9 prolyl oligopeptidase catalytic" evidence="3">
    <location>
        <begin position="447"/>
        <end position="582"/>
    </location>
</feature>
<dbReference type="PANTHER" id="PTHR43037:SF4">
    <property type="entry name" value="PEPTIDASE S9 PROLYL OLIGOPEPTIDASE CATALYTIC DOMAIN-CONTAINING PROTEIN"/>
    <property type="match status" value="1"/>
</dbReference>
<evidence type="ECO:0000256" key="1">
    <source>
        <dbReference type="ARBA" id="ARBA00022729"/>
    </source>
</evidence>
<dbReference type="AlphaFoldDB" id="A0A7R7VVA4"/>
<feature type="signal peptide" evidence="2">
    <location>
        <begin position="1"/>
        <end position="22"/>
    </location>
</feature>
<gene>
    <name evidence="4" type="ORF">ACHE_60749S</name>
</gene>
<dbReference type="SUPFAM" id="SSF53474">
    <property type="entry name" value="alpha/beta-Hydrolases"/>
    <property type="match status" value="1"/>
</dbReference>
<evidence type="ECO:0000313" key="4">
    <source>
        <dbReference type="EMBL" id="BCR90863.1"/>
    </source>
</evidence>
<keyword evidence="1 2" id="KW-0732">Signal</keyword>
<evidence type="ECO:0000313" key="5">
    <source>
        <dbReference type="Proteomes" id="UP000637239"/>
    </source>
</evidence>
<dbReference type="EMBL" id="AP024421">
    <property type="protein sequence ID" value="BCR90863.1"/>
    <property type="molecule type" value="Genomic_DNA"/>
</dbReference>
<protein>
    <recommendedName>
        <fullName evidence="3">Peptidase S9 prolyl oligopeptidase catalytic domain-containing protein</fullName>
    </recommendedName>
</protein>
<dbReference type="RefSeq" id="XP_043139385.1">
    <property type="nucleotide sequence ID" value="XM_043281957.1"/>
</dbReference>
<name>A0A7R7VVA4_ASPCH</name>
<reference evidence="4" key="1">
    <citation type="submission" date="2021-01" db="EMBL/GenBank/DDBJ databases">
        <authorList>
            <consortium name="Aspergillus chevalieri M1 genome sequencing consortium"/>
            <person name="Kazuki M."/>
            <person name="Futagami T."/>
        </authorList>
    </citation>
    <scope>NUCLEOTIDE SEQUENCE</scope>
    <source>
        <strain evidence="4">M1</strain>
    </source>
</reference>
<dbReference type="InterPro" id="IPR050955">
    <property type="entry name" value="Plant_Biomass_Hydrol_Est"/>
</dbReference>
<dbReference type="Proteomes" id="UP000637239">
    <property type="component" value="Chromosome 6"/>
</dbReference>
<dbReference type="GO" id="GO:0008236">
    <property type="term" value="F:serine-type peptidase activity"/>
    <property type="evidence" value="ECO:0007669"/>
    <property type="project" value="InterPro"/>
</dbReference>
<organism evidence="4 5">
    <name type="scientific">Aspergillus chevalieri</name>
    <name type="common">Eurotium chevalieri</name>
    <dbReference type="NCBI Taxonomy" id="182096"/>
    <lineage>
        <taxon>Eukaryota</taxon>
        <taxon>Fungi</taxon>
        <taxon>Dikarya</taxon>
        <taxon>Ascomycota</taxon>
        <taxon>Pezizomycotina</taxon>
        <taxon>Eurotiomycetes</taxon>
        <taxon>Eurotiomycetidae</taxon>
        <taxon>Eurotiales</taxon>
        <taxon>Aspergillaceae</taxon>
        <taxon>Aspergillus</taxon>
        <taxon>Aspergillus subgen. Aspergillus</taxon>
    </lineage>
</organism>
<sequence>MIYKSQNLLLSVLLLAIYSLQSVVCGHDRMGPHLDNPHQIPFLGTNGNVSLSRTWQILGPFRSGTREAIWGADPLEYYGGFSNLSYNTDTIFSSALAVNGTARWSLVRADISSISPGTTKASLNVRFPEVDWTLLQSVYGWAALQYQAWARGSLDVNRPNGQTIALYMSGLLEFLVDGKRHFGGDFYSYRRAPVILHLPQGQHTLDLRLTRDVRALGATGEPTIGVNVEAEERQMSLSIDSGTLLVSDITQGKLGSSWASINVQNNLAEWVEIVSLSSPDATQYVLDMESLHLSPYQIRPLIFNISIESPLKLDFSIDIIYKTNTEKGEVLGSLPFQMKLVEKSLSEAQKITFLHPAKIVSYAILRPPPLTSICGVREGRNTMPVMIALHGAGLQADTPLVRGMLDAADYVCSWKLLPTGVTPWSGDDWHIWGTSDVQAAIATIPQWIRNVNWQGPHAAVDDWIITGHSNGGQGVWYLSTHYPDKIIAAAPVSGYSSIENYVPYSMWHDSDPLVSSVLQRSRSSYKHELLLENAAGIPILQQHGSNDDNVPVYHSRLMHELLERLQLPSQYNELPGKGHWFEGIMTTSSLLGFYEEKAISQYRPKIPLSFTINIPSSGAMGSMYGIYVDQLQSPDMNGKIEVTRDLKNEVWYLQTQNIHRFHLSVSTRVEVPVALVLDRMERPFIVDPGLCEKTWYLRGPLDQWVASNGTEWKNIYQRHGRQMGAMDAILRSNGTFTISTCSAGAEHIALQISRNLLQYFAADSLIVEKRSSIAPSLDQTSKNGPGNVIVLAVGDDLPPSKNPAFPIRVCRGNLVLSDAYSSHYANETGLGSEKAQKYVSEYTYQKGLGALFLRPLENERLELMIWGADLHGLEQAARLVPILTGVGQPDFIVLSDSCRWKGHGGLFAAGHFNTFWQISPGSFLSRGPGTYGSCLL</sequence>
<evidence type="ECO:0000256" key="2">
    <source>
        <dbReference type="SAM" id="SignalP"/>
    </source>
</evidence>
<dbReference type="InterPro" id="IPR029058">
    <property type="entry name" value="AB_hydrolase_fold"/>
</dbReference>
<dbReference type="KEGG" id="ache:ACHE_60749S"/>
<dbReference type="InterPro" id="IPR001375">
    <property type="entry name" value="Peptidase_S9_cat"/>
</dbReference>
<dbReference type="Pfam" id="PF00326">
    <property type="entry name" value="Peptidase_S9"/>
    <property type="match status" value="1"/>
</dbReference>
<evidence type="ECO:0000259" key="3">
    <source>
        <dbReference type="Pfam" id="PF00326"/>
    </source>
</evidence>
<dbReference type="PANTHER" id="PTHR43037">
    <property type="entry name" value="UNNAMED PRODUCT-RELATED"/>
    <property type="match status" value="1"/>
</dbReference>
<dbReference type="GeneID" id="66985221"/>
<dbReference type="GO" id="GO:0006508">
    <property type="term" value="P:proteolysis"/>
    <property type="evidence" value="ECO:0007669"/>
    <property type="project" value="InterPro"/>
</dbReference>